<feature type="compositionally biased region" description="Basic and acidic residues" evidence="1">
    <location>
        <begin position="105"/>
        <end position="116"/>
    </location>
</feature>
<reference evidence="2" key="1">
    <citation type="submission" date="2019-12" db="EMBL/GenBank/DDBJ databases">
        <title>Genome sequencing and annotation of Brassica cretica.</title>
        <authorList>
            <person name="Studholme D.J."/>
            <person name="Sarris P.F."/>
        </authorList>
    </citation>
    <scope>NUCLEOTIDE SEQUENCE</scope>
    <source>
        <strain evidence="2">PFS-102/07</strain>
        <tissue evidence="2">Leaf</tissue>
    </source>
</reference>
<evidence type="ECO:0000256" key="1">
    <source>
        <dbReference type="SAM" id="MobiDB-lite"/>
    </source>
</evidence>
<accession>A0A8S9IXS3</accession>
<evidence type="ECO:0000313" key="2">
    <source>
        <dbReference type="EMBL" id="KAF2574163.1"/>
    </source>
</evidence>
<proteinExistence type="predicted"/>
<feature type="region of interest" description="Disordered" evidence="1">
    <location>
        <begin position="81"/>
        <end position="121"/>
    </location>
</feature>
<name>A0A8S9IXS3_BRACR</name>
<gene>
    <name evidence="2" type="ORF">F2Q70_00004271</name>
</gene>
<sequence length="295" mass="32483">METCMTRRVISPLSIDNTSLPSTDTLHPTSIDIPSQTSINIEPRDMVATLILIRDNNGDLHDQEGHLRNAVGQRIDAQGAAIPEPDATPTDTTLPVDEAAQPRTLADDNNRPDRYHTNRLSILPPTIESDFELKAQYIPSSTRSNKESQLIFSPDPTSLERTIRKEARSLSTDNNTSVSLDSVQPPSTQTPVPSTDSRSPLSIDNTNLPSTDTLHSKSIDIPSRTSIDTEPRDMVAPLILVQDNNGDLDDQEGHLRNATVEVVLRMRKQLDLGKFSDLGSQLSSFDLEKESIDVT</sequence>
<dbReference type="AlphaFoldDB" id="A0A8S9IXS3"/>
<feature type="compositionally biased region" description="Polar residues" evidence="1">
    <location>
        <begin position="196"/>
        <end position="213"/>
    </location>
</feature>
<dbReference type="EMBL" id="QGKY02001015">
    <property type="protein sequence ID" value="KAF2574163.1"/>
    <property type="molecule type" value="Genomic_DNA"/>
</dbReference>
<organism evidence="2">
    <name type="scientific">Brassica cretica</name>
    <name type="common">Mustard</name>
    <dbReference type="NCBI Taxonomy" id="69181"/>
    <lineage>
        <taxon>Eukaryota</taxon>
        <taxon>Viridiplantae</taxon>
        <taxon>Streptophyta</taxon>
        <taxon>Embryophyta</taxon>
        <taxon>Tracheophyta</taxon>
        <taxon>Spermatophyta</taxon>
        <taxon>Magnoliopsida</taxon>
        <taxon>eudicotyledons</taxon>
        <taxon>Gunneridae</taxon>
        <taxon>Pentapetalae</taxon>
        <taxon>rosids</taxon>
        <taxon>malvids</taxon>
        <taxon>Brassicales</taxon>
        <taxon>Brassicaceae</taxon>
        <taxon>Brassiceae</taxon>
        <taxon>Brassica</taxon>
    </lineage>
</organism>
<feature type="compositionally biased region" description="Polar residues" evidence="1">
    <location>
        <begin position="169"/>
        <end position="181"/>
    </location>
</feature>
<protein>
    <submittedName>
        <fullName evidence="2">Uncharacterized protein</fullName>
    </submittedName>
</protein>
<feature type="compositionally biased region" description="Polar residues" evidence="1">
    <location>
        <begin position="140"/>
        <end position="160"/>
    </location>
</feature>
<feature type="compositionally biased region" description="Low complexity" evidence="1">
    <location>
        <begin position="182"/>
        <end position="195"/>
    </location>
</feature>
<comment type="caution">
    <text evidence="2">The sequence shown here is derived from an EMBL/GenBank/DDBJ whole genome shotgun (WGS) entry which is preliminary data.</text>
</comment>
<feature type="region of interest" description="Disordered" evidence="1">
    <location>
        <begin position="140"/>
        <end position="218"/>
    </location>
</feature>